<dbReference type="GO" id="GO:1990077">
    <property type="term" value="C:primosome complex"/>
    <property type="evidence" value="ECO:0007669"/>
    <property type="project" value="UniProtKB-KW"/>
</dbReference>
<keyword evidence="1" id="KW-0639">Primosome</keyword>
<evidence type="ECO:0000313" key="4">
    <source>
        <dbReference type="Proteomes" id="UP000001400"/>
    </source>
</evidence>
<feature type="binding site" evidence="1">
    <location>
        <position position="246"/>
    </location>
    <ligand>
        <name>[4Fe-4S] cluster</name>
        <dbReference type="ChEBI" id="CHEBI:49883"/>
    </ligand>
</feature>
<dbReference type="OrthoDB" id="46081at2157"/>
<dbReference type="STRING" id="439481.Aboo_1229"/>
<dbReference type="InterPro" id="IPR058560">
    <property type="entry name" value="DNA_primase_C"/>
</dbReference>
<proteinExistence type="inferred from homology"/>
<dbReference type="CDD" id="cd06560">
    <property type="entry name" value="PriL"/>
    <property type="match status" value="1"/>
</dbReference>
<protein>
    <recommendedName>
        <fullName evidence="1">DNA primase large subunit PriL</fullName>
    </recommendedName>
</protein>
<dbReference type="InterPro" id="IPR023642">
    <property type="entry name" value="DNA_primase_lsu_PriL"/>
</dbReference>
<accession>B5IAQ7</accession>
<keyword evidence="1" id="KW-0479">Metal-binding</keyword>
<feature type="binding site" evidence="1">
    <location>
        <position position="337"/>
    </location>
    <ligand>
        <name>[4Fe-4S] cluster</name>
        <dbReference type="ChEBI" id="CHEBI:49883"/>
    </ligand>
</feature>
<dbReference type="GO" id="GO:0051539">
    <property type="term" value="F:4 iron, 4 sulfur cluster binding"/>
    <property type="evidence" value="ECO:0007669"/>
    <property type="project" value="UniProtKB-UniRule"/>
</dbReference>
<keyword evidence="1" id="KW-0004">4Fe-4S</keyword>
<dbReference type="HAMAP" id="MF_00701">
    <property type="entry name" value="DNA_primase_lrg_arc"/>
    <property type="match status" value="1"/>
</dbReference>
<evidence type="ECO:0000256" key="1">
    <source>
        <dbReference type="HAMAP-Rule" id="MF_00701"/>
    </source>
</evidence>
<dbReference type="InterPro" id="IPR007238">
    <property type="entry name" value="DNA_primase_lsu_euk/arc"/>
</dbReference>
<dbReference type="PANTHER" id="PTHR10537:SF3">
    <property type="entry name" value="DNA PRIMASE LARGE SUBUNIT"/>
    <property type="match status" value="1"/>
</dbReference>
<evidence type="ECO:0000313" key="3">
    <source>
        <dbReference type="EMBL" id="ADD09037.1"/>
    </source>
</evidence>
<dbReference type="GO" id="GO:0046872">
    <property type="term" value="F:metal ion binding"/>
    <property type="evidence" value="ECO:0007669"/>
    <property type="project" value="UniProtKB-KW"/>
</dbReference>
<keyword evidence="1" id="KW-0411">Iron-sulfur</keyword>
<dbReference type="GO" id="GO:0006270">
    <property type="term" value="P:DNA replication initiation"/>
    <property type="evidence" value="ECO:0007669"/>
    <property type="project" value="TreeGrafter"/>
</dbReference>
<name>B5IAQ7_ACIB4</name>
<dbReference type="eggNOG" id="arCOG03013">
    <property type="taxonomic scope" value="Archaea"/>
</dbReference>
<organism evidence="3 4">
    <name type="scientific">Aciduliprofundum boonei (strain DSM 19572 / T469)</name>
    <dbReference type="NCBI Taxonomy" id="439481"/>
    <lineage>
        <taxon>Archaea</taxon>
        <taxon>Methanobacteriati</taxon>
        <taxon>Thermoplasmatota</taxon>
        <taxon>DHVE2 group</taxon>
        <taxon>Candidatus Aciduliprofundum</taxon>
    </lineage>
</organism>
<dbReference type="Proteomes" id="UP000001400">
    <property type="component" value="Chromosome"/>
</dbReference>
<evidence type="ECO:0000259" key="2">
    <source>
        <dbReference type="Pfam" id="PF04104"/>
    </source>
</evidence>
<comment type="cofactor">
    <cofactor evidence="1">
        <name>[4Fe-4S] cluster</name>
        <dbReference type="ChEBI" id="CHEBI:49883"/>
    </cofactor>
    <text evidence="1">Binds 1 [4Fe-4S] cluster.</text>
</comment>
<dbReference type="PANTHER" id="PTHR10537">
    <property type="entry name" value="DNA PRIMASE LARGE SUBUNIT"/>
    <property type="match status" value="1"/>
</dbReference>
<dbReference type="SUPFAM" id="SSF140914">
    <property type="entry name" value="PriB N-terminal domain-like"/>
    <property type="match status" value="1"/>
</dbReference>
<feature type="binding site" evidence="1">
    <location>
        <position position="318"/>
    </location>
    <ligand>
        <name>[4Fe-4S] cluster</name>
        <dbReference type="ChEBI" id="CHEBI:49883"/>
    </ligand>
</feature>
<comment type="similarity">
    <text evidence="1">Belongs to the eukaryotic-type primase large subunit family.</text>
</comment>
<sequence length="364" mass="42164">MNMRTLVKYPFLPQALDVVRNIELDELLTSSIYENARDYGIAKVISCFDENLRSSITDEETKIIGFYISKLFLIALSDPIITRRFANVVRDELEGHLIEDSSENIYLVASSLGVKYKDIPEKIRRLHEENPKPWVAGTKYELFILVHFLDFIKYASGISGEAFKLINQPLKEGWVPVSKEEFIKILREAFVKNFVRDIESNANKKDALKKYFKDEIEKIRELKDAYISKYSSQDFGDVVEDAFPPCLKSILVKLKNGVNLPHQARFFLVTFLHKIGVRNDDIMKVFATAPDFNESMTRYQVEHITGGISKKEYEVPKCSTLQAYGLCVKNAVNDNLCKKDWMSHPLLYYKIKKEWISRQRESSE</sequence>
<keyword evidence="1" id="KW-0235">DNA replication</keyword>
<comment type="function">
    <text evidence="1">Regulatory subunit of DNA primase, an RNA polymerase that catalyzes the synthesis of short RNA molecules used as primers for DNA polymerase during DNA replication. Stabilizes and modulates the activity of the small subunit, increasing the rate of DNA synthesis, and conferring RNA synthesis capability. The DNA polymerase activity may enable DNA primase to also catalyze primer extension after primer synthesis. May also play a role in DNA repair.</text>
</comment>
<comment type="subunit">
    <text evidence="1">Heterodimer of a small subunit (PriS) and a large subunit (PriL).</text>
</comment>
<dbReference type="EMBL" id="CP001941">
    <property type="protein sequence ID" value="ADD09037.1"/>
    <property type="molecule type" value="Genomic_DNA"/>
</dbReference>
<dbReference type="GO" id="GO:0006269">
    <property type="term" value="P:DNA replication, synthesis of primer"/>
    <property type="evidence" value="ECO:0007669"/>
    <property type="project" value="UniProtKB-UniRule"/>
</dbReference>
<dbReference type="Pfam" id="PF26466">
    <property type="entry name" value="DNA_primase_lrg_N"/>
    <property type="match status" value="1"/>
</dbReference>
<feature type="binding site" evidence="1">
    <location>
        <position position="327"/>
    </location>
    <ligand>
        <name>[4Fe-4S] cluster</name>
        <dbReference type="ChEBI" id="CHEBI:49883"/>
    </ligand>
</feature>
<dbReference type="KEGG" id="abi:Aboo_1229"/>
<keyword evidence="1" id="KW-0408">Iron</keyword>
<dbReference type="AlphaFoldDB" id="B5IAQ7"/>
<dbReference type="GO" id="GO:0003899">
    <property type="term" value="F:DNA-directed RNA polymerase activity"/>
    <property type="evidence" value="ECO:0007669"/>
    <property type="project" value="InterPro"/>
</dbReference>
<reference evidence="3" key="1">
    <citation type="submission" date="2010-02" db="EMBL/GenBank/DDBJ databases">
        <title>Complete sequence of Aciduliprofundum boonei T469.</title>
        <authorList>
            <consortium name="US DOE Joint Genome Institute"/>
            <person name="Lucas S."/>
            <person name="Copeland A."/>
            <person name="Lapidus A."/>
            <person name="Cheng J.-F."/>
            <person name="Bruce D."/>
            <person name="Goodwin L."/>
            <person name="Pitluck S."/>
            <person name="Saunders E."/>
            <person name="Detter J.C."/>
            <person name="Han C."/>
            <person name="Tapia R."/>
            <person name="Land M."/>
            <person name="Hauser L."/>
            <person name="Kyrpides N."/>
            <person name="Mikhailova N."/>
            <person name="Flores G."/>
            <person name="Reysenbach A.-L."/>
            <person name="Woyke T."/>
        </authorList>
    </citation>
    <scope>NUCLEOTIDE SEQUENCE</scope>
    <source>
        <strain evidence="3">T469</strain>
    </source>
</reference>
<keyword evidence="4" id="KW-1185">Reference proteome</keyword>
<feature type="domain" description="DNA primase large subunit C-terminal" evidence="2">
    <location>
        <begin position="238"/>
        <end position="336"/>
    </location>
</feature>
<dbReference type="Pfam" id="PF04104">
    <property type="entry name" value="DNA_primase_lrg"/>
    <property type="match status" value="1"/>
</dbReference>
<gene>
    <name evidence="1" type="primary">priL</name>
    <name evidence="3" type="ordered locus">Aboo_1229</name>
</gene>
<dbReference type="HOGENOM" id="CLU_052778_0_0_2"/>